<feature type="region of interest" description="Disordered" evidence="1">
    <location>
        <begin position="161"/>
        <end position="185"/>
    </location>
</feature>
<dbReference type="EMBL" id="CP069534">
    <property type="protein sequence ID" value="QRP71757.1"/>
    <property type="molecule type" value="Genomic_DNA"/>
</dbReference>
<dbReference type="AlphaFoldDB" id="A0AAX1LCJ2"/>
<organism evidence="2 3">
    <name type="scientific">Corynebacterium glucuronolyticum</name>
    <dbReference type="NCBI Taxonomy" id="39791"/>
    <lineage>
        <taxon>Bacteria</taxon>
        <taxon>Bacillati</taxon>
        <taxon>Actinomycetota</taxon>
        <taxon>Actinomycetes</taxon>
        <taxon>Mycobacteriales</taxon>
        <taxon>Corynebacteriaceae</taxon>
        <taxon>Corynebacterium</taxon>
    </lineage>
</organism>
<evidence type="ECO:0000256" key="1">
    <source>
        <dbReference type="SAM" id="MobiDB-lite"/>
    </source>
</evidence>
<sequence length="185" mass="21331">MGAHYRPQEKEKTPWQTRSREKLSEIDWEQDLDFEEDTTTIHDSVYVSFMGPFDSPRIVGIDSDRETLVIRAREYVDDGLVTANDGSFVIRIDFPESVAEQYVGDNIYDLDEVFSANGHARFKRILNGKDKELSVDDVVYEHGGPKKSSVKEAWTYLPEDDEDATISEEKPVIDRDAYFPDKQEK</sequence>
<name>A0AAX1LCJ2_9CORY</name>
<proteinExistence type="predicted"/>
<protein>
    <submittedName>
        <fullName evidence="2">Uncharacterized protein</fullName>
    </submittedName>
</protein>
<reference evidence="2" key="1">
    <citation type="submission" date="2021-02" db="EMBL/GenBank/DDBJ databases">
        <title>FDA dAtabase for Regulatory Grade micrObial Sequences (FDA-ARGOS): Supporting development and validation of Infectious Disease Dx tests.</title>
        <authorList>
            <person name="Sproer C."/>
            <person name="Gronow S."/>
            <person name="Severitt S."/>
            <person name="Schroder I."/>
            <person name="Tallon L."/>
            <person name="Sadzewicz L."/>
            <person name="Zhao X."/>
            <person name="Boylan J."/>
            <person name="Ott S."/>
            <person name="Bowen H."/>
            <person name="Vavikolanu K."/>
            <person name="Mehta A."/>
            <person name="Aluvathingal J."/>
            <person name="Nadendla S."/>
            <person name="Lowell S."/>
            <person name="Myers T."/>
            <person name="Yan Y."/>
            <person name="Sichtig H."/>
        </authorList>
    </citation>
    <scope>NUCLEOTIDE SEQUENCE</scope>
    <source>
        <strain evidence="2">FDAARGOS_1191</strain>
    </source>
</reference>
<evidence type="ECO:0000313" key="2">
    <source>
        <dbReference type="EMBL" id="QRP71757.1"/>
    </source>
</evidence>
<gene>
    <name evidence="2" type="ORF">I6J21_00685</name>
</gene>
<evidence type="ECO:0000313" key="3">
    <source>
        <dbReference type="Proteomes" id="UP000617681"/>
    </source>
</evidence>
<feature type="region of interest" description="Disordered" evidence="1">
    <location>
        <begin position="1"/>
        <end position="22"/>
    </location>
</feature>
<accession>A0AAX1LCJ2</accession>
<feature type="compositionally biased region" description="Basic and acidic residues" evidence="1">
    <location>
        <begin position="167"/>
        <end position="185"/>
    </location>
</feature>
<dbReference type="Proteomes" id="UP000617681">
    <property type="component" value="Chromosome"/>
</dbReference>